<organism evidence="1">
    <name type="scientific">Salmonella phage vB_SEnST11_KE22</name>
    <dbReference type="NCBI Taxonomy" id="3161173"/>
    <lineage>
        <taxon>Viruses</taxon>
        <taxon>Duplodnaviria</taxon>
        <taxon>Heunggongvirae</taxon>
        <taxon>Uroviricota</taxon>
        <taxon>Caudoviricetes</taxon>
        <taxon>Vequintavirinae</taxon>
        <taxon>Seunavirus</taxon>
    </lineage>
</organism>
<name>A0AAU8GE89_9CAUD</name>
<evidence type="ECO:0000313" key="1">
    <source>
        <dbReference type="EMBL" id="XCH40302.1"/>
    </source>
</evidence>
<dbReference type="EMBL" id="PP856721">
    <property type="protein sequence ID" value="XCH40302.1"/>
    <property type="molecule type" value="Genomic_DNA"/>
</dbReference>
<protein>
    <submittedName>
        <fullName evidence="1">Uncharacterized protein</fullName>
    </submittedName>
</protein>
<sequence>MGFREWLNAKRRQMEDNMVNSISINGNTIINGNVIGGDMHITSKGDNIFINGELVHTTQEKNITVIIHGDTKSISTVSGDVNVYGTVSADIKTTSGDVHVESGAVGNVTTVSGDVRAAKIEGNVKTVSGDISRR</sequence>
<reference evidence="1" key="1">
    <citation type="submission" date="2024-05" db="EMBL/GenBank/DDBJ databases">
        <authorList>
            <person name="Mugo M.M."/>
            <person name="Musyoki A.M."/>
            <person name="Makumi A.M."/>
            <person name="Mutai I."/>
            <person name="Drechsel O."/>
            <person name="Kering K.K."/>
            <person name="Muturi P."/>
            <person name="Mbae C.K."/>
            <person name="Kariuki S.M."/>
        </authorList>
    </citation>
    <scope>NUCLEOTIDE SEQUENCE</scope>
</reference>
<gene>
    <name evidence="1" type="ORF">NDDWPVAN_CDS0176</name>
</gene>
<proteinExistence type="predicted"/>
<accession>A0AAU8GE89</accession>